<comment type="caution">
    <text evidence="1">The sequence shown here is derived from an EMBL/GenBank/DDBJ whole genome shotgun (WGS) entry which is preliminary data.</text>
</comment>
<protein>
    <submittedName>
        <fullName evidence="1">Uncharacterized protein</fullName>
    </submittedName>
</protein>
<sequence length="119" mass="13499">MQYQDYYLIQYASCNLWQAKYFEPSGSNVPLSSWPYPWRLRPCITTLGSSTGGSSCKLATCLARVSLRARRRALKLRVEGETVVPQTPVVLKISVLAQQLCQLVHCCLVPPHLLQEFNR</sequence>
<evidence type="ECO:0000313" key="1">
    <source>
        <dbReference type="EMBL" id="MPC40602.1"/>
    </source>
</evidence>
<name>A0A5B7F240_PORTR</name>
<gene>
    <name evidence="1" type="ORF">E2C01_034164</name>
</gene>
<evidence type="ECO:0000313" key="2">
    <source>
        <dbReference type="Proteomes" id="UP000324222"/>
    </source>
</evidence>
<proteinExistence type="predicted"/>
<reference evidence="1 2" key="1">
    <citation type="submission" date="2019-05" db="EMBL/GenBank/DDBJ databases">
        <title>Another draft genome of Portunus trituberculatus and its Hox gene families provides insights of decapod evolution.</title>
        <authorList>
            <person name="Jeong J.-H."/>
            <person name="Song I."/>
            <person name="Kim S."/>
            <person name="Choi T."/>
            <person name="Kim D."/>
            <person name="Ryu S."/>
            <person name="Kim W."/>
        </authorList>
    </citation>
    <scope>NUCLEOTIDE SEQUENCE [LARGE SCALE GENOMIC DNA]</scope>
    <source>
        <tissue evidence="1">Muscle</tissue>
    </source>
</reference>
<organism evidence="1 2">
    <name type="scientific">Portunus trituberculatus</name>
    <name type="common">Swimming crab</name>
    <name type="synonym">Neptunus trituberculatus</name>
    <dbReference type="NCBI Taxonomy" id="210409"/>
    <lineage>
        <taxon>Eukaryota</taxon>
        <taxon>Metazoa</taxon>
        <taxon>Ecdysozoa</taxon>
        <taxon>Arthropoda</taxon>
        <taxon>Crustacea</taxon>
        <taxon>Multicrustacea</taxon>
        <taxon>Malacostraca</taxon>
        <taxon>Eumalacostraca</taxon>
        <taxon>Eucarida</taxon>
        <taxon>Decapoda</taxon>
        <taxon>Pleocyemata</taxon>
        <taxon>Brachyura</taxon>
        <taxon>Eubrachyura</taxon>
        <taxon>Portunoidea</taxon>
        <taxon>Portunidae</taxon>
        <taxon>Portuninae</taxon>
        <taxon>Portunus</taxon>
    </lineage>
</organism>
<accession>A0A5B7F240</accession>
<dbReference type="EMBL" id="VSRR010004749">
    <property type="protein sequence ID" value="MPC40602.1"/>
    <property type="molecule type" value="Genomic_DNA"/>
</dbReference>
<dbReference type="AlphaFoldDB" id="A0A5B7F240"/>
<dbReference type="Proteomes" id="UP000324222">
    <property type="component" value="Unassembled WGS sequence"/>
</dbReference>
<keyword evidence="2" id="KW-1185">Reference proteome</keyword>